<comment type="cofactor">
    <cofactor evidence="1 11">
        <name>pyridoxal 5'-phosphate</name>
        <dbReference type="ChEBI" id="CHEBI:597326"/>
    </cofactor>
</comment>
<evidence type="ECO:0000256" key="9">
    <source>
        <dbReference type="ARBA" id="ARBA00047911"/>
    </source>
</evidence>
<evidence type="ECO:0000256" key="1">
    <source>
        <dbReference type="ARBA" id="ARBA00001933"/>
    </source>
</evidence>
<reference evidence="13 14" key="1">
    <citation type="submission" date="2018-10" db="EMBL/GenBank/DDBJ databases">
        <title>Phylogenomics of Brevibacillus.</title>
        <authorList>
            <person name="Dunlap C."/>
        </authorList>
    </citation>
    <scope>NUCLEOTIDE SEQUENCE [LARGE SCALE GENOMIC DNA]</scope>
    <source>
        <strain evidence="13 14">JCM 12215</strain>
    </source>
</reference>
<comment type="similarity">
    <text evidence="2 10">Belongs to the class-IV pyridoxal-phosphate-dependent aminotransferase family.</text>
</comment>
<evidence type="ECO:0000256" key="3">
    <source>
        <dbReference type="ARBA" id="ARBA00011738"/>
    </source>
</evidence>
<keyword evidence="14" id="KW-1185">Reference proteome</keyword>
<evidence type="ECO:0000256" key="10">
    <source>
        <dbReference type="RuleBase" id="RU004106"/>
    </source>
</evidence>
<dbReference type="SUPFAM" id="SSF56752">
    <property type="entry name" value="D-aminoacid aminotransferase-like PLP-dependent enzymes"/>
    <property type="match status" value="1"/>
</dbReference>
<dbReference type="InterPro" id="IPR043131">
    <property type="entry name" value="BCAT-like_N"/>
</dbReference>
<dbReference type="EC" id="2.6.1.21" evidence="4 12"/>
<evidence type="ECO:0000256" key="12">
    <source>
        <dbReference type="RuleBase" id="RU004520"/>
    </source>
</evidence>
<evidence type="ECO:0000256" key="5">
    <source>
        <dbReference type="ARBA" id="ARBA00021779"/>
    </source>
</evidence>
<gene>
    <name evidence="13" type="primary">dat</name>
    <name evidence="13" type="ORF">EDM52_07925</name>
</gene>
<accession>A0A3M8CIP4</accession>
<sequence>MLYVDGKWVESGSAAVDPEDRGYNFGDGVYEVIRVYKGKLYQWDGHIARLYRCAKEIKLDMTWTEKELLDIAQQLLEKNKITSNDDAILYMQVSRGISPRAHDIPGSSKPVLMGFVRLKDRPLADHKKGLSTKLVDDIRWLRCDIKSLSLLGAVLVKQYAKDAGAQDAILHRDGIVTECSAANLFAVKNGALYTHPANNMILRGITREIVIELAKNNGIAVHEEPFDTNFLMQADELFLSSTTAEVMPLISVDGQAIADGQVGAVTKKLQALFEQHIEAAVLV</sequence>
<dbReference type="Pfam" id="PF01063">
    <property type="entry name" value="Aminotran_4"/>
    <property type="match status" value="1"/>
</dbReference>
<dbReference type="Gene3D" id="3.20.10.10">
    <property type="entry name" value="D-amino Acid Aminotransferase, subunit A, domain 2"/>
    <property type="match status" value="1"/>
</dbReference>
<proteinExistence type="inferred from homology"/>
<dbReference type="GO" id="GO:0008652">
    <property type="term" value="P:amino acid biosynthetic process"/>
    <property type="evidence" value="ECO:0007669"/>
    <property type="project" value="UniProtKB-ARBA"/>
</dbReference>
<dbReference type="InterPro" id="IPR050571">
    <property type="entry name" value="Class-IV_PLP-Dep_Aminotrnsfr"/>
</dbReference>
<comment type="function">
    <text evidence="12">Acts on the D-isomers of alanine, leucine, aspartate, glutamate, aminobutyrate, norvaline and asparagine. The enzyme transfers an amino group from a substrate D-amino acid to the pyridoxal phosphate cofactor to form pyridoxamine and an alpha-keto acid in the first half-reaction.</text>
</comment>
<dbReference type="GO" id="GO:0047810">
    <property type="term" value="F:D-alanine-2-oxoglutarate aminotransferase activity"/>
    <property type="evidence" value="ECO:0007669"/>
    <property type="project" value="UniProtKB-EC"/>
</dbReference>
<dbReference type="NCBIfam" id="TIGR01121">
    <property type="entry name" value="D_amino_aminoT"/>
    <property type="match status" value="1"/>
</dbReference>
<dbReference type="InterPro" id="IPR018300">
    <property type="entry name" value="Aminotrans_IV_CS"/>
</dbReference>
<comment type="subunit">
    <text evidence="3">Homodimer.</text>
</comment>
<name>A0A3M8CIP4_9BACL</name>
<dbReference type="GO" id="GO:0046416">
    <property type="term" value="P:D-amino acid metabolic process"/>
    <property type="evidence" value="ECO:0007669"/>
    <property type="project" value="InterPro"/>
</dbReference>
<dbReference type="GO" id="GO:0005829">
    <property type="term" value="C:cytosol"/>
    <property type="evidence" value="ECO:0007669"/>
    <property type="project" value="TreeGrafter"/>
</dbReference>
<dbReference type="CDD" id="cd01558">
    <property type="entry name" value="D-AAT_like"/>
    <property type="match status" value="1"/>
</dbReference>
<dbReference type="PANTHER" id="PTHR42743">
    <property type="entry name" value="AMINO-ACID AMINOTRANSFERASE"/>
    <property type="match status" value="1"/>
</dbReference>
<evidence type="ECO:0000256" key="8">
    <source>
        <dbReference type="ARBA" id="ARBA00022898"/>
    </source>
</evidence>
<dbReference type="InterPro" id="IPR043132">
    <property type="entry name" value="BCAT-like_C"/>
</dbReference>
<evidence type="ECO:0000256" key="11">
    <source>
        <dbReference type="RuleBase" id="RU004516"/>
    </source>
</evidence>
<dbReference type="OrthoDB" id="9805628at2"/>
<dbReference type="RefSeq" id="WP_122908459.1">
    <property type="nucleotide sequence ID" value="NZ_CBCSBE010000001.1"/>
</dbReference>
<comment type="catalytic activity">
    <reaction evidence="9 12">
        <text>D-alanine + 2-oxoglutarate = D-glutamate + pyruvate</text>
        <dbReference type="Rhea" id="RHEA:15869"/>
        <dbReference type="ChEBI" id="CHEBI:15361"/>
        <dbReference type="ChEBI" id="CHEBI:16810"/>
        <dbReference type="ChEBI" id="CHEBI:29986"/>
        <dbReference type="ChEBI" id="CHEBI:57416"/>
        <dbReference type="EC" id="2.6.1.21"/>
    </reaction>
</comment>
<dbReference type="FunFam" id="3.20.10.10:FF:000002">
    <property type="entry name" value="D-alanine aminotransferase"/>
    <property type="match status" value="1"/>
</dbReference>
<dbReference type="Proteomes" id="UP000282028">
    <property type="component" value="Unassembled WGS sequence"/>
</dbReference>
<dbReference type="GO" id="GO:0046394">
    <property type="term" value="P:carboxylic acid biosynthetic process"/>
    <property type="evidence" value="ECO:0007669"/>
    <property type="project" value="UniProtKB-ARBA"/>
</dbReference>
<dbReference type="InterPro" id="IPR036038">
    <property type="entry name" value="Aminotransferase-like"/>
</dbReference>
<dbReference type="InterPro" id="IPR005784">
    <property type="entry name" value="D_amino_transT"/>
</dbReference>
<evidence type="ECO:0000256" key="4">
    <source>
        <dbReference type="ARBA" id="ARBA00012874"/>
    </source>
</evidence>
<protein>
    <recommendedName>
        <fullName evidence="5 12">D-alanine aminotransferase</fullName>
        <ecNumber evidence="4 12">2.6.1.21</ecNumber>
    </recommendedName>
</protein>
<evidence type="ECO:0000256" key="7">
    <source>
        <dbReference type="ARBA" id="ARBA00022679"/>
    </source>
</evidence>
<evidence type="ECO:0000256" key="6">
    <source>
        <dbReference type="ARBA" id="ARBA00022576"/>
    </source>
</evidence>
<comment type="caution">
    <text evidence="13">The sequence shown here is derived from an EMBL/GenBank/DDBJ whole genome shotgun (WGS) entry which is preliminary data.</text>
</comment>
<dbReference type="PROSITE" id="PS00770">
    <property type="entry name" value="AA_TRANSFER_CLASS_4"/>
    <property type="match status" value="1"/>
</dbReference>
<evidence type="ECO:0000313" key="14">
    <source>
        <dbReference type="Proteomes" id="UP000282028"/>
    </source>
</evidence>
<dbReference type="InterPro" id="IPR001544">
    <property type="entry name" value="Aminotrans_IV"/>
</dbReference>
<dbReference type="AlphaFoldDB" id="A0A3M8CIP4"/>
<evidence type="ECO:0000313" key="13">
    <source>
        <dbReference type="EMBL" id="RNB75499.1"/>
    </source>
</evidence>
<dbReference type="EMBL" id="RHHR01000010">
    <property type="protein sequence ID" value="RNB75499.1"/>
    <property type="molecule type" value="Genomic_DNA"/>
</dbReference>
<organism evidence="13 14">
    <name type="scientific">Brevibacillus invocatus</name>
    <dbReference type="NCBI Taxonomy" id="173959"/>
    <lineage>
        <taxon>Bacteria</taxon>
        <taxon>Bacillati</taxon>
        <taxon>Bacillota</taxon>
        <taxon>Bacilli</taxon>
        <taxon>Bacillales</taxon>
        <taxon>Paenibacillaceae</taxon>
        <taxon>Brevibacillus</taxon>
    </lineage>
</organism>
<dbReference type="PANTHER" id="PTHR42743:SF10">
    <property type="entry name" value="D-ALANINE AMINOTRANSFERASE"/>
    <property type="match status" value="1"/>
</dbReference>
<evidence type="ECO:0000256" key="2">
    <source>
        <dbReference type="ARBA" id="ARBA00009320"/>
    </source>
</evidence>
<dbReference type="GO" id="GO:0030170">
    <property type="term" value="F:pyridoxal phosphate binding"/>
    <property type="evidence" value="ECO:0007669"/>
    <property type="project" value="InterPro"/>
</dbReference>
<keyword evidence="6 13" id="KW-0032">Aminotransferase</keyword>
<keyword evidence="7 13" id="KW-0808">Transferase</keyword>
<dbReference type="Gene3D" id="3.30.470.10">
    <property type="match status" value="1"/>
</dbReference>
<keyword evidence="8 11" id="KW-0663">Pyridoxal phosphate</keyword>